<keyword evidence="4" id="KW-1185">Reference proteome</keyword>
<feature type="signal peptide" evidence="2">
    <location>
        <begin position="1"/>
        <end position="19"/>
    </location>
</feature>
<comment type="caution">
    <text evidence="3">The sequence shown here is derived from an EMBL/GenBank/DDBJ whole genome shotgun (WGS) entry which is preliminary data.</text>
</comment>
<dbReference type="Proteomes" id="UP000789831">
    <property type="component" value="Unassembled WGS sequence"/>
</dbReference>
<dbReference type="EMBL" id="CAJVPL010000707">
    <property type="protein sequence ID" value="CAG8523110.1"/>
    <property type="molecule type" value="Genomic_DNA"/>
</dbReference>
<accession>A0A9N9A827</accession>
<evidence type="ECO:0000256" key="2">
    <source>
        <dbReference type="SAM" id="SignalP"/>
    </source>
</evidence>
<evidence type="ECO:0000313" key="3">
    <source>
        <dbReference type="EMBL" id="CAG8523110.1"/>
    </source>
</evidence>
<evidence type="ECO:0000256" key="1">
    <source>
        <dbReference type="SAM" id="MobiDB-lite"/>
    </source>
</evidence>
<sequence length="159" mass="17547">MSDSYFLTLFLLFLPVIIGAPTICCCLCRRCCRRERNGLPYSYFPSNSSSSSDSSSSSSSRNLLNSNEIDPLTAFPPLNGLVDDRVVYVYQYNPNGEEFVMGTEGGNAPGLINGRPQPAYGGNGRYYVPQMPLIPHPPYYDDEPPKYEDIVDLSVLGAL</sequence>
<protein>
    <submittedName>
        <fullName evidence="3">3294_t:CDS:1</fullName>
    </submittedName>
</protein>
<evidence type="ECO:0000313" key="4">
    <source>
        <dbReference type="Proteomes" id="UP000789831"/>
    </source>
</evidence>
<organism evidence="3 4">
    <name type="scientific">Ambispora gerdemannii</name>
    <dbReference type="NCBI Taxonomy" id="144530"/>
    <lineage>
        <taxon>Eukaryota</taxon>
        <taxon>Fungi</taxon>
        <taxon>Fungi incertae sedis</taxon>
        <taxon>Mucoromycota</taxon>
        <taxon>Glomeromycotina</taxon>
        <taxon>Glomeromycetes</taxon>
        <taxon>Archaeosporales</taxon>
        <taxon>Ambisporaceae</taxon>
        <taxon>Ambispora</taxon>
    </lineage>
</organism>
<gene>
    <name evidence="3" type="ORF">AGERDE_LOCUS5341</name>
</gene>
<dbReference type="OrthoDB" id="10490094at2759"/>
<name>A0A9N9A827_9GLOM</name>
<keyword evidence="2" id="KW-0732">Signal</keyword>
<feature type="chain" id="PRO_5040132928" evidence="2">
    <location>
        <begin position="20"/>
        <end position="159"/>
    </location>
</feature>
<feature type="region of interest" description="Disordered" evidence="1">
    <location>
        <begin position="43"/>
        <end position="63"/>
    </location>
</feature>
<reference evidence="3" key="1">
    <citation type="submission" date="2021-06" db="EMBL/GenBank/DDBJ databases">
        <authorList>
            <person name="Kallberg Y."/>
            <person name="Tangrot J."/>
            <person name="Rosling A."/>
        </authorList>
    </citation>
    <scope>NUCLEOTIDE SEQUENCE</scope>
    <source>
        <strain evidence="3">MT106</strain>
    </source>
</reference>
<feature type="compositionally biased region" description="Low complexity" evidence="1">
    <location>
        <begin position="46"/>
        <end position="63"/>
    </location>
</feature>
<proteinExistence type="predicted"/>
<dbReference type="AlphaFoldDB" id="A0A9N9A827"/>